<gene>
    <name evidence="2" type="ORF">GW7_05697</name>
</gene>
<organism evidence="2 3">
    <name type="scientific">Heterocephalus glaber</name>
    <name type="common">Naked mole rat</name>
    <dbReference type="NCBI Taxonomy" id="10181"/>
    <lineage>
        <taxon>Eukaryota</taxon>
        <taxon>Metazoa</taxon>
        <taxon>Chordata</taxon>
        <taxon>Craniata</taxon>
        <taxon>Vertebrata</taxon>
        <taxon>Euteleostomi</taxon>
        <taxon>Mammalia</taxon>
        <taxon>Eutheria</taxon>
        <taxon>Euarchontoglires</taxon>
        <taxon>Glires</taxon>
        <taxon>Rodentia</taxon>
        <taxon>Hystricomorpha</taxon>
        <taxon>Bathyergidae</taxon>
        <taxon>Heterocephalus</taxon>
    </lineage>
</organism>
<name>G5AKG4_HETGA</name>
<protein>
    <recommendedName>
        <fullName evidence="4">Protein associated with ABC transporters</fullName>
    </recommendedName>
</protein>
<feature type="region of interest" description="Disordered" evidence="1">
    <location>
        <begin position="1"/>
        <end position="66"/>
    </location>
</feature>
<dbReference type="PANTHER" id="PTHR14787">
    <property type="entry name" value="C10ORF188 FAMILY MEMBER"/>
    <property type="match status" value="1"/>
</dbReference>
<dbReference type="Pfam" id="PF14958">
    <property type="entry name" value="PAAT-like"/>
    <property type="match status" value="1"/>
</dbReference>
<dbReference type="STRING" id="10181.G5AKG4"/>
<evidence type="ECO:0008006" key="4">
    <source>
        <dbReference type="Google" id="ProtNLM"/>
    </source>
</evidence>
<dbReference type="InParanoid" id="G5AKG4"/>
<dbReference type="InterPro" id="IPR028043">
    <property type="entry name" value="PAAT-like"/>
</dbReference>
<reference evidence="2 3" key="1">
    <citation type="journal article" date="2011" name="Nature">
        <title>Genome sequencing reveals insights into physiology and longevity of the naked mole rat.</title>
        <authorList>
            <person name="Kim E.B."/>
            <person name="Fang X."/>
            <person name="Fushan A.A."/>
            <person name="Huang Z."/>
            <person name="Lobanov A.V."/>
            <person name="Han L."/>
            <person name="Marino S.M."/>
            <person name="Sun X."/>
            <person name="Turanov A.A."/>
            <person name="Yang P."/>
            <person name="Yim S.H."/>
            <person name="Zhao X."/>
            <person name="Kasaikina M.V."/>
            <person name="Stoletzki N."/>
            <person name="Peng C."/>
            <person name="Polak P."/>
            <person name="Xiong Z."/>
            <person name="Kiezun A."/>
            <person name="Zhu Y."/>
            <person name="Chen Y."/>
            <person name="Kryukov G.V."/>
            <person name="Zhang Q."/>
            <person name="Peshkin L."/>
            <person name="Yang L."/>
            <person name="Bronson R.T."/>
            <person name="Buffenstein R."/>
            <person name="Wang B."/>
            <person name="Han C."/>
            <person name="Li Q."/>
            <person name="Chen L."/>
            <person name="Zhao W."/>
            <person name="Sunyaev S.R."/>
            <person name="Park T.J."/>
            <person name="Zhang G."/>
            <person name="Wang J."/>
            <person name="Gladyshev V.N."/>
        </authorList>
    </citation>
    <scope>NUCLEOTIDE SEQUENCE [LARGE SCALE GENOMIC DNA]</scope>
</reference>
<dbReference type="EMBL" id="JH165654">
    <property type="protein sequence ID" value="EHA97524.1"/>
    <property type="molecule type" value="Genomic_DNA"/>
</dbReference>
<accession>G5AKG4</accession>
<dbReference type="FunCoup" id="G5AKG4">
    <property type="interactions" value="2796"/>
</dbReference>
<proteinExistence type="predicted"/>
<sequence length="431" mass="47698">MGSNENLNHGPCPTLAAPNTPGAPQTGGGKGPGVHSEGHQDLQDSYPTTSALHPIRPTQEPSKRPTRHFLVLHRQLPKLRLLRVWKVGDAVRTGPGAQNFEWEELLAPPAPGQDLVSLKSSPRPRGGNPCFLYLRCDPKGEEEIDSVGLLSSARNMEVYVGEEYCGTSRGSSVCTILDGSEHDKIILYKKYLKLETSTHACKIKNCISIGEQLQSVLGTTGFTRMITLQSSTSGALDKLSSTPFPFRTGLTSSKMTENLKAFIDKSTQPLDEENTTNHECKIVPQNHCLLENDLKNAVSSFLPKKASDNSNMSNSELLPFLQNLCSQVNHLRVGHTAKSQEHTSKPREGIVGVTMEEQPICSYLEKILSKNMELMEKKLMDYIDQRIYKLQEHIDDKIALLMDLLQNPNFPLAGMPLTHYDSGERLSNGER</sequence>
<evidence type="ECO:0000313" key="2">
    <source>
        <dbReference type="EMBL" id="EHA97524.1"/>
    </source>
</evidence>
<dbReference type="eggNOG" id="ENOG502RUU4">
    <property type="taxonomic scope" value="Eukaryota"/>
</dbReference>
<dbReference type="AlphaFoldDB" id="G5AKG4"/>
<evidence type="ECO:0000313" key="3">
    <source>
        <dbReference type="Proteomes" id="UP000006813"/>
    </source>
</evidence>
<dbReference type="PANTHER" id="PTHR14787:SF1">
    <property type="entry name" value="ATPASE PAAT"/>
    <property type="match status" value="1"/>
</dbReference>
<dbReference type="Proteomes" id="UP000006813">
    <property type="component" value="Unassembled WGS sequence"/>
</dbReference>
<evidence type="ECO:0000256" key="1">
    <source>
        <dbReference type="SAM" id="MobiDB-lite"/>
    </source>
</evidence>